<dbReference type="Proteomes" id="UP000297948">
    <property type="component" value="Unassembled WGS sequence"/>
</dbReference>
<dbReference type="OrthoDB" id="4552079at2"/>
<comment type="caution">
    <text evidence="2">The sequence shown here is derived from an EMBL/GenBank/DDBJ whole genome shotgun (WGS) entry which is preliminary data.</text>
</comment>
<feature type="region of interest" description="Disordered" evidence="1">
    <location>
        <begin position="77"/>
        <end position="125"/>
    </location>
</feature>
<dbReference type="AlphaFoldDB" id="A0A4Z0GNS2"/>
<protein>
    <submittedName>
        <fullName evidence="2">Uncharacterized protein</fullName>
    </submittedName>
</protein>
<evidence type="ECO:0000313" key="3">
    <source>
        <dbReference type="Proteomes" id="UP000297948"/>
    </source>
</evidence>
<evidence type="ECO:0000313" key="2">
    <source>
        <dbReference type="EMBL" id="TGA98833.1"/>
    </source>
</evidence>
<gene>
    <name evidence="2" type="ORF">E4099_22675</name>
</gene>
<reference evidence="2 3" key="1">
    <citation type="submission" date="2019-03" db="EMBL/GenBank/DDBJ databases">
        <authorList>
            <person name="Gonzalez-Pimentel J.L."/>
        </authorList>
    </citation>
    <scope>NUCLEOTIDE SEQUENCE [LARGE SCALE GENOMIC DNA]</scope>
    <source>
        <strain evidence="2 3">JCM 31289</strain>
    </source>
</reference>
<dbReference type="EMBL" id="SRID01000254">
    <property type="protein sequence ID" value="TGA98833.1"/>
    <property type="molecule type" value="Genomic_DNA"/>
</dbReference>
<name>A0A4Z0GNS2_9ACTN</name>
<organism evidence="2 3">
    <name type="scientific">Streptomyces palmae</name>
    <dbReference type="NCBI Taxonomy" id="1701085"/>
    <lineage>
        <taxon>Bacteria</taxon>
        <taxon>Bacillati</taxon>
        <taxon>Actinomycetota</taxon>
        <taxon>Actinomycetes</taxon>
        <taxon>Kitasatosporales</taxon>
        <taxon>Streptomycetaceae</taxon>
        <taxon>Streptomyces</taxon>
    </lineage>
</organism>
<accession>A0A4Z0GNS2</accession>
<sequence>MGVAERKHTETHVVAHVIGTREDAMAELEKRARRHVPEHPRMPKRSRLFQDGDGFLLVQDGSWQSFSTRFTVARLLHDSAAPPPEEPQAGAEAPPAEPPAPGPPDDRYDDGVPMRPNWWGRRDLP</sequence>
<keyword evidence="3" id="KW-1185">Reference proteome</keyword>
<evidence type="ECO:0000256" key="1">
    <source>
        <dbReference type="SAM" id="MobiDB-lite"/>
    </source>
</evidence>
<proteinExistence type="predicted"/>